<dbReference type="GO" id="GO:0005829">
    <property type="term" value="C:cytosol"/>
    <property type="evidence" value="ECO:0007669"/>
    <property type="project" value="TreeGrafter"/>
</dbReference>
<comment type="catalytic activity">
    <reaction evidence="10">
        <text>adenylyl-molybdopterin + molybdate = Mo-molybdopterin + AMP + H(+)</text>
        <dbReference type="Rhea" id="RHEA:35047"/>
        <dbReference type="ChEBI" id="CHEBI:15378"/>
        <dbReference type="ChEBI" id="CHEBI:36264"/>
        <dbReference type="ChEBI" id="CHEBI:62727"/>
        <dbReference type="ChEBI" id="CHEBI:71302"/>
        <dbReference type="ChEBI" id="CHEBI:456215"/>
        <dbReference type="EC" id="2.10.1.1"/>
    </reaction>
</comment>
<dbReference type="SUPFAM" id="SSF63867">
    <property type="entry name" value="MoeA C-terminal domain-like"/>
    <property type="match status" value="1"/>
</dbReference>
<dbReference type="GO" id="GO:0006777">
    <property type="term" value="P:Mo-molybdopterin cofactor biosynthetic process"/>
    <property type="evidence" value="ECO:0007669"/>
    <property type="project" value="UniProtKB-UniRule"/>
</dbReference>
<dbReference type="KEGG" id="masz:C9I28_15790"/>
<comment type="similarity">
    <text evidence="4 11">Belongs to the MoeA family.</text>
</comment>
<dbReference type="PANTHER" id="PTHR10192:SF5">
    <property type="entry name" value="GEPHYRIN"/>
    <property type="match status" value="1"/>
</dbReference>
<keyword evidence="9 11" id="KW-0501">Molybdenum cofactor biosynthesis</keyword>
<evidence type="ECO:0000256" key="3">
    <source>
        <dbReference type="ARBA" id="ARBA00005046"/>
    </source>
</evidence>
<dbReference type="InterPro" id="IPR036688">
    <property type="entry name" value="MoeA_C_domain_IV_sf"/>
</dbReference>
<keyword evidence="14" id="KW-1185">Reference proteome</keyword>
<evidence type="ECO:0000256" key="9">
    <source>
        <dbReference type="ARBA" id="ARBA00023150"/>
    </source>
</evidence>
<dbReference type="PROSITE" id="PS01079">
    <property type="entry name" value="MOCF_BIOSYNTHESIS_2"/>
    <property type="match status" value="1"/>
</dbReference>
<proteinExistence type="inferred from homology"/>
<dbReference type="FunFam" id="3.40.980.10:FF:000004">
    <property type="entry name" value="Molybdopterin molybdenumtransferase"/>
    <property type="match status" value="1"/>
</dbReference>
<dbReference type="Gene3D" id="3.40.980.10">
    <property type="entry name" value="MoaB/Mog-like domain"/>
    <property type="match status" value="1"/>
</dbReference>
<comment type="pathway">
    <text evidence="3 11">Cofactor biosynthesis; molybdopterin biosynthesis.</text>
</comment>
<dbReference type="GO" id="GO:0061599">
    <property type="term" value="F:molybdopterin molybdotransferase activity"/>
    <property type="evidence" value="ECO:0007669"/>
    <property type="project" value="UniProtKB-UniRule"/>
</dbReference>
<dbReference type="InterPro" id="IPR038987">
    <property type="entry name" value="MoeA-like"/>
</dbReference>
<dbReference type="Proteomes" id="UP000240505">
    <property type="component" value="Chromosome"/>
</dbReference>
<evidence type="ECO:0000256" key="6">
    <source>
        <dbReference type="ARBA" id="ARBA00022679"/>
    </source>
</evidence>
<dbReference type="InterPro" id="IPR008284">
    <property type="entry name" value="MoCF_biosynth_CS"/>
</dbReference>
<keyword evidence="6 11" id="KW-0808">Transferase</keyword>
<dbReference type="PANTHER" id="PTHR10192">
    <property type="entry name" value="MOLYBDOPTERIN BIOSYNTHESIS PROTEIN"/>
    <property type="match status" value="1"/>
</dbReference>
<keyword evidence="8 11" id="KW-0460">Magnesium</keyword>
<dbReference type="GO" id="GO:0046872">
    <property type="term" value="F:metal ion binding"/>
    <property type="evidence" value="ECO:0007669"/>
    <property type="project" value="UniProtKB-UniRule"/>
</dbReference>
<feature type="domain" description="MoaB/Mog" evidence="12">
    <location>
        <begin position="175"/>
        <end position="312"/>
    </location>
</feature>
<dbReference type="NCBIfam" id="NF045515">
    <property type="entry name" value="Glp_gephyrin"/>
    <property type="match status" value="1"/>
</dbReference>
<dbReference type="RefSeq" id="WP_107144562.1">
    <property type="nucleotide sequence ID" value="NZ_CP028324.1"/>
</dbReference>
<dbReference type="OrthoDB" id="9804758at2"/>
<accession>A0A2R4CIE7</accession>
<evidence type="ECO:0000256" key="11">
    <source>
        <dbReference type="RuleBase" id="RU365090"/>
    </source>
</evidence>
<dbReference type="Gene3D" id="3.90.105.10">
    <property type="entry name" value="Molybdopterin biosynthesis moea protein, domain 2"/>
    <property type="match status" value="1"/>
</dbReference>
<dbReference type="UniPathway" id="UPA00344"/>
<evidence type="ECO:0000256" key="8">
    <source>
        <dbReference type="ARBA" id="ARBA00022842"/>
    </source>
</evidence>
<reference evidence="13 14" key="1">
    <citation type="submission" date="2018-03" db="EMBL/GenBank/DDBJ databases">
        <title>Massilia armeniaca sp. nov., isolated from desert soil.</title>
        <authorList>
            <person name="Huang H."/>
            <person name="Ren M."/>
        </authorList>
    </citation>
    <scope>NUCLEOTIDE SEQUENCE [LARGE SCALE GENOMIC DNA]</scope>
    <source>
        <strain evidence="13 14">ZMN-3</strain>
    </source>
</reference>
<name>A0A2R4CIE7_9BURK</name>
<dbReference type="CDD" id="cd00887">
    <property type="entry name" value="MoeA"/>
    <property type="match status" value="1"/>
</dbReference>
<sequence length="396" mass="42180">MLTVQQALDTLLAAARPVAEVERVATLKANGRVLAADQVSTLDVPGFDNTQMDGYAVRAADCASGAATLPISQRIPAGHVGEPLRPGSAARIFTGAFIPEGADAVVMQEQCEAADGNVTIRHVPQAGDWIRRRGEDITAGSVILRAGTRLRSQELGLAASVGLAELPVRRKLRVAVFFTGDELTMPGEPLAPGGIYNSNRFTLRALLENLGCEIADFGIVPDSLVATRAVLREAADVSDLIITSGGVSVGEEDHIKPAVEAEGKLNMWQIAVKPGKPLAFGEVGQAFFLGLPGNPVSSFVTFMLFVRPFLLRLQGAEVPAPQPYLLRADFAYKGDRRNEFLRARRNAAGGLDLFPNQSSGVLTSTVWGEGLIDNPAGQAIAADDIVRFIPFNELLY</sequence>
<dbReference type="AlphaFoldDB" id="A0A2R4CIE7"/>
<dbReference type="InterPro" id="IPR005111">
    <property type="entry name" value="MoeA_C_domain_IV"/>
</dbReference>
<evidence type="ECO:0000256" key="4">
    <source>
        <dbReference type="ARBA" id="ARBA00010763"/>
    </source>
</evidence>
<evidence type="ECO:0000256" key="5">
    <source>
        <dbReference type="ARBA" id="ARBA00022505"/>
    </source>
</evidence>
<evidence type="ECO:0000313" key="14">
    <source>
        <dbReference type="Proteomes" id="UP000240505"/>
    </source>
</evidence>
<evidence type="ECO:0000256" key="1">
    <source>
        <dbReference type="ARBA" id="ARBA00001946"/>
    </source>
</evidence>
<dbReference type="SUPFAM" id="SSF53218">
    <property type="entry name" value="Molybdenum cofactor biosynthesis proteins"/>
    <property type="match status" value="1"/>
</dbReference>
<dbReference type="InterPro" id="IPR036135">
    <property type="entry name" value="MoeA_linker/N_sf"/>
</dbReference>
<protein>
    <recommendedName>
        <fullName evidence="11">Molybdopterin molybdenumtransferase</fullName>
        <ecNumber evidence="11">2.10.1.1</ecNumber>
    </recommendedName>
</protein>
<keyword evidence="5 11" id="KW-0500">Molybdenum</keyword>
<dbReference type="EMBL" id="CP028324">
    <property type="protein sequence ID" value="AVR99240.1"/>
    <property type="molecule type" value="Genomic_DNA"/>
</dbReference>
<dbReference type="Gene3D" id="2.40.340.10">
    <property type="entry name" value="MoeA, C-terminal, domain IV"/>
    <property type="match status" value="1"/>
</dbReference>
<evidence type="ECO:0000256" key="2">
    <source>
        <dbReference type="ARBA" id="ARBA00002901"/>
    </source>
</evidence>
<dbReference type="NCBIfam" id="TIGR00177">
    <property type="entry name" value="molyb_syn"/>
    <property type="match status" value="1"/>
</dbReference>
<dbReference type="InterPro" id="IPR036425">
    <property type="entry name" value="MoaB/Mog-like_dom_sf"/>
</dbReference>
<dbReference type="InterPro" id="IPR005110">
    <property type="entry name" value="MoeA_linker/N"/>
</dbReference>
<evidence type="ECO:0000256" key="7">
    <source>
        <dbReference type="ARBA" id="ARBA00022723"/>
    </source>
</evidence>
<dbReference type="InterPro" id="IPR001453">
    <property type="entry name" value="MoaB/Mog_dom"/>
</dbReference>
<dbReference type="SMART" id="SM00852">
    <property type="entry name" value="MoCF_biosynth"/>
    <property type="match status" value="1"/>
</dbReference>
<evidence type="ECO:0000259" key="12">
    <source>
        <dbReference type="SMART" id="SM00852"/>
    </source>
</evidence>
<dbReference type="SUPFAM" id="SSF63882">
    <property type="entry name" value="MoeA N-terminal region -like"/>
    <property type="match status" value="1"/>
</dbReference>
<evidence type="ECO:0000313" key="13">
    <source>
        <dbReference type="EMBL" id="AVR99240.1"/>
    </source>
</evidence>
<keyword evidence="7 11" id="KW-0479">Metal-binding</keyword>
<dbReference type="Pfam" id="PF00994">
    <property type="entry name" value="MoCF_biosynth"/>
    <property type="match status" value="1"/>
</dbReference>
<gene>
    <name evidence="13" type="ORF">C9I28_15790</name>
</gene>
<comment type="function">
    <text evidence="2 11">Catalyzes the insertion of molybdate into adenylated molybdopterin with the concomitant release of AMP.</text>
</comment>
<dbReference type="EC" id="2.10.1.1" evidence="11"/>
<evidence type="ECO:0000256" key="10">
    <source>
        <dbReference type="ARBA" id="ARBA00047317"/>
    </source>
</evidence>
<dbReference type="Pfam" id="PF03454">
    <property type="entry name" value="MoeA_C"/>
    <property type="match status" value="1"/>
</dbReference>
<comment type="cofactor">
    <cofactor evidence="1 11">
        <name>Mg(2+)</name>
        <dbReference type="ChEBI" id="CHEBI:18420"/>
    </cofactor>
</comment>
<dbReference type="Pfam" id="PF03453">
    <property type="entry name" value="MoeA_N"/>
    <property type="match status" value="1"/>
</dbReference>
<organism evidence="13 14">
    <name type="scientific">Pseudoduganella armeniaca</name>
    <dbReference type="NCBI Taxonomy" id="2072590"/>
    <lineage>
        <taxon>Bacteria</taxon>
        <taxon>Pseudomonadati</taxon>
        <taxon>Pseudomonadota</taxon>
        <taxon>Betaproteobacteria</taxon>
        <taxon>Burkholderiales</taxon>
        <taxon>Oxalobacteraceae</taxon>
        <taxon>Telluria group</taxon>
        <taxon>Pseudoduganella</taxon>
    </lineage>
</organism>
<dbReference type="Gene3D" id="2.170.190.11">
    <property type="entry name" value="Molybdopterin biosynthesis moea protein, domain 3"/>
    <property type="match status" value="1"/>
</dbReference>